<keyword evidence="5" id="KW-0496">Mitochondrion</keyword>
<evidence type="ECO:0000256" key="5">
    <source>
        <dbReference type="RuleBase" id="RU364055"/>
    </source>
</evidence>
<reference evidence="7" key="1">
    <citation type="submission" date="2020-11" db="EMBL/GenBank/DDBJ databases">
        <authorList>
            <person name="Whitehead M."/>
        </authorList>
    </citation>
    <scope>NUCLEOTIDE SEQUENCE</scope>
    <source>
        <strain evidence="7">EGII</strain>
    </source>
</reference>
<evidence type="ECO:0000256" key="3">
    <source>
        <dbReference type="ARBA" id="ARBA00022946"/>
    </source>
</evidence>
<dbReference type="EMBL" id="CAJHJT010000034">
    <property type="protein sequence ID" value="CAD7004695.1"/>
    <property type="molecule type" value="Genomic_DNA"/>
</dbReference>
<evidence type="ECO:0000259" key="6">
    <source>
        <dbReference type="PROSITE" id="PS50968"/>
    </source>
</evidence>
<keyword evidence="8" id="KW-1185">Reference proteome</keyword>
<sequence>MASITRLARFGLQLSNVAAKTLRATPTTQCQQWRAFNISSCLLADRRYTKKHEWVSVEGSSATVGISQYAQDALGDIVYAQLPDPGTALQQSDECGALESVKAASELYSPVSGKVTEKNDEVEETPALVNSSCYEKGWLFKLTLTNPAEIEKLMSEEQYQEYLKAAEH</sequence>
<accession>A0A811V2U9</accession>
<comment type="subunit">
    <text evidence="5">The glycine cleavage system is composed of four proteins: P, T, L and H.</text>
</comment>
<feature type="modified residue" description="N6-lipoyllysine" evidence="4">
    <location>
        <position position="102"/>
    </location>
</feature>
<dbReference type="NCBIfam" id="NF002270">
    <property type="entry name" value="PRK01202.1"/>
    <property type="match status" value="1"/>
</dbReference>
<dbReference type="GO" id="GO:0005960">
    <property type="term" value="C:glycine cleavage complex"/>
    <property type="evidence" value="ECO:0007669"/>
    <property type="project" value="UniProtKB-UniRule"/>
</dbReference>
<dbReference type="HAMAP" id="MF_00272">
    <property type="entry name" value="GcvH"/>
    <property type="match status" value="1"/>
</dbReference>
<comment type="caution">
    <text evidence="7">The sequence shown here is derived from an EMBL/GenBank/DDBJ whole genome shotgun (WGS) entry which is preliminary data.</text>
</comment>
<keyword evidence="2 4" id="KW-0450">Lipoyl</keyword>
<dbReference type="InterPro" id="IPR002930">
    <property type="entry name" value="GCV_H"/>
</dbReference>
<dbReference type="PANTHER" id="PTHR11715:SF3">
    <property type="entry name" value="GLYCINE CLEAVAGE SYSTEM H PROTEIN-RELATED"/>
    <property type="match status" value="1"/>
</dbReference>
<dbReference type="OrthoDB" id="10264154at2759"/>
<keyword evidence="3 5" id="KW-0809">Transit peptide</keyword>
<dbReference type="Proteomes" id="UP000606786">
    <property type="component" value="Unassembled WGS sequence"/>
</dbReference>
<dbReference type="InterPro" id="IPR017453">
    <property type="entry name" value="GCV_H_sub"/>
</dbReference>
<dbReference type="GO" id="GO:0019464">
    <property type="term" value="P:glycine decarboxylation via glycine cleavage system"/>
    <property type="evidence" value="ECO:0007669"/>
    <property type="project" value="UniProtKB-UniRule"/>
</dbReference>
<dbReference type="AlphaFoldDB" id="A0A811V2U9"/>
<organism evidence="7 8">
    <name type="scientific">Ceratitis capitata</name>
    <name type="common">Mediterranean fruit fly</name>
    <name type="synonym">Tephritis capitata</name>
    <dbReference type="NCBI Taxonomy" id="7213"/>
    <lineage>
        <taxon>Eukaryota</taxon>
        <taxon>Metazoa</taxon>
        <taxon>Ecdysozoa</taxon>
        <taxon>Arthropoda</taxon>
        <taxon>Hexapoda</taxon>
        <taxon>Insecta</taxon>
        <taxon>Pterygota</taxon>
        <taxon>Neoptera</taxon>
        <taxon>Endopterygota</taxon>
        <taxon>Diptera</taxon>
        <taxon>Brachycera</taxon>
        <taxon>Muscomorpha</taxon>
        <taxon>Tephritoidea</taxon>
        <taxon>Tephritidae</taxon>
        <taxon>Ceratitis</taxon>
        <taxon>Ceratitis</taxon>
    </lineage>
</organism>
<dbReference type="InterPro" id="IPR011053">
    <property type="entry name" value="Single_hybrid_motif"/>
</dbReference>
<proteinExistence type="inferred from homology"/>
<evidence type="ECO:0000256" key="4">
    <source>
        <dbReference type="PIRSR" id="PIRSR617453-50"/>
    </source>
</evidence>
<dbReference type="Pfam" id="PF01597">
    <property type="entry name" value="GCV_H"/>
    <property type="match status" value="1"/>
</dbReference>
<dbReference type="PANTHER" id="PTHR11715">
    <property type="entry name" value="GLYCINE CLEAVAGE SYSTEM H PROTEIN"/>
    <property type="match status" value="1"/>
</dbReference>
<dbReference type="InterPro" id="IPR000089">
    <property type="entry name" value="Biotin_lipoyl"/>
</dbReference>
<dbReference type="InterPro" id="IPR003016">
    <property type="entry name" value="2-oxoA_DH_lipoyl-BS"/>
</dbReference>
<protein>
    <recommendedName>
        <fullName evidence="5">Glycine cleavage system H protein</fullName>
    </recommendedName>
</protein>
<dbReference type="GO" id="GO:0005739">
    <property type="term" value="C:mitochondrion"/>
    <property type="evidence" value="ECO:0007669"/>
    <property type="project" value="UniProtKB-SubCell"/>
</dbReference>
<evidence type="ECO:0000256" key="2">
    <source>
        <dbReference type="ARBA" id="ARBA00022823"/>
    </source>
</evidence>
<dbReference type="PROSITE" id="PS00189">
    <property type="entry name" value="LIPOYL"/>
    <property type="match status" value="1"/>
</dbReference>
<dbReference type="PROSITE" id="PS50968">
    <property type="entry name" value="BIOTINYL_LIPOYL"/>
    <property type="match status" value="1"/>
</dbReference>
<evidence type="ECO:0000313" key="7">
    <source>
        <dbReference type="EMBL" id="CAD7004695.1"/>
    </source>
</evidence>
<gene>
    <name evidence="7" type="ORF">CCAP1982_LOCUS13088</name>
</gene>
<dbReference type="CDD" id="cd06848">
    <property type="entry name" value="GCS_H"/>
    <property type="match status" value="1"/>
</dbReference>
<dbReference type="Gene3D" id="2.40.50.100">
    <property type="match status" value="1"/>
</dbReference>
<feature type="domain" description="Lipoyl-binding" evidence="6">
    <location>
        <begin position="61"/>
        <end position="143"/>
    </location>
</feature>
<comment type="function">
    <text evidence="5">The H protein shuttles the methylamine group of glycine from the P protein to the T protein.</text>
</comment>
<comment type="subcellular location">
    <subcellularLocation>
        <location evidence="5">Mitochondrion</location>
    </subcellularLocation>
</comment>
<dbReference type="GO" id="GO:0009249">
    <property type="term" value="P:protein lipoylation"/>
    <property type="evidence" value="ECO:0007669"/>
    <property type="project" value="TreeGrafter"/>
</dbReference>
<comment type="cofactor">
    <cofactor evidence="5">
        <name>(R)-lipoate</name>
        <dbReference type="ChEBI" id="CHEBI:83088"/>
    </cofactor>
    <text evidence="5">Binds 1 lipoyl cofactor covalently.</text>
</comment>
<dbReference type="NCBIfam" id="TIGR00527">
    <property type="entry name" value="gcvH"/>
    <property type="match status" value="1"/>
</dbReference>
<evidence type="ECO:0000313" key="8">
    <source>
        <dbReference type="Proteomes" id="UP000606786"/>
    </source>
</evidence>
<name>A0A811V2U9_CERCA</name>
<dbReference type="InterPro" id="IPR033753">
    <property type="entry name" value="GCV_H/Fam206"/>
</dbReference>
<comment type="similarity">
    <text evidence="1 5">Belongs to the GcvH family.</text>
</comment>
<evidence type="ECO:0000256" key="1">
    <source>
        <dbReference type="ARBA" id="ARBA00009249"/>
    </source>
</evidence>
<dbReference type="SUPFAM" id="SSF51230">
    <property type="entry name" value="Single hybrid motif"/>
    <property type="match status" value="1"/>
</dbReference>